<dbReference type="GO" id="GO:0005730">
    <property type="term" value="C:nucleolus"/>
    <property type="evidence" value="ECO:0007669"/>
    <property type="project" value="TreeGrafter"/>
</dbReference>
<dbReference type="EMBL" id="JANBTX010000044">
    <property type="protein sequence ID" value="KAJ2688533.1"/>
    <property type="molecule type" value="Genomic_DNA"/>
</dbReference>
<comment type="caution">
    <text evidence="1">The sequence shown here is derived from an EMBL/GenBank/DDBJ whole genome shotgun (WGS) entry which is preliminary data.</text>
</comment>
<evidence type="ECO:0000313" key="1">
    <source>
        <dbReference type="EMBL" id="KAJ2688533.1"/>
    </source>
</evidence>
<gene>
    <name evidence="1" type="ORF">IWW39_002153</name>
</gene>
<dbReference type="PANTHER" id="PTHR15633:SF2">
    <property type="entry name" value="NUCLEOLAR PROTEIN 11"/>
    <property type="match status" value="1"/>
</dbReference>
<dbReference type="AlphaFoldDB" id="A0A9W8L4S4"/>
<dbReference type="InterPro" id="IPR042859">
    <property type="entry name" value="NOL11"/>
</dbReference>
<dbReference type="GO" id="GO:0003723">
    <property type="term" value="F:RNA binding"/>
    <property type="evidence" value="ECO:0007669"/>
    <property type="project" value="TreeGrafter"/>
</dbReference>
<dbReference type="Proteomes" id="UP001151516">
    <property type="component" value="Unassembled WGS sequence"/>
</dbReference>
<dbReference type="GO" id="GO:0030490">
    <property type="term" value="P:maturation of SSU-rRNA"/>
    <property type="evidence" value="ECO:0007669"/>
    <property type="project" value="InterPro"/>
</dbReference>
<name>A0A9W8L4S4_9FUNG</name>
<sequence>MSASAFIEDPEELVKLAVTTDRAQFPAAVSPIDALYRTGANSTHSTSSSGQILVTAQGQGIQIYSTADSKCLRSWTFPANVRFACPAKYFAKQNEDTDSHVYVALDSGGDISSKDIGAVVWRWTDRGIDSVGLEDKISANFTAPIFSLEPGVTAAGHLLVVHCDGSLTLANAQLSKVYATKPPASGQTQLVWYQPMDVSQSMRSYLDSRQVAEWATGDYLLALTLVRVPDAEVAGAFVYHVALVAIDGVESCIVEVGTTQISPAYLTTQPLACAFDADTGVLAVLTEAGVYQQLSLVVGSSALEDPIQFERTSEVVLRGFVPCVNDSRQGSVLANNLLTQSPLVLTALTEKYVAIVGTHSVVSHASKGPYESALSIWDLQYGCLHAEKSLPIAPAHLLAGAKASSLPRLLYQVQALSPRLSESGAPNDQISIAVTVARTADLHAALDSAQDLSAARPAKTKKKSTAAAVQADASVAWDVETFVVSALLPPVTLLASLRLKNNAKYYVDPEEQPTRAKSIHSSNILLYEEQEQGLGVLRSGWEAIVDGSAPAPAEKNLADGSKLFQDVRRRRESTQRNENDALQGLTKVSSAVDGDLYTQLFMGHIRSRNAPSDLADDDESQAWISAHLMSSVMRRCFAEPLGLSRSSQLPLFAPRVIEFMLTNCGLSNAHAPAPGLLPHLLARVDFKGNAVLTSDPAWTLVNMALRRCPDLPESHVADALKLQLEHYGAHIDSLFVPSSEASAASNDVADQVSADIIRTVSAIADIAANDDLMRLALSRLSLEHAACVIRLLMTWLDGWASLGANVEIAASAKFAAAANSDLACGIDEDDKVNSDADVVRRVLFEANGLLAPSHEGVPAVDESLTVFTLPTLVGSEGKEPGMTLVRSFTKKWAPALDLPKSLVGAPELGQVVDLVSLVLDAHISNIMLSTDYRGLIKQLTKATNDALAISDQLKLLRIGLTPFHLVWETQKEERAANNLAKQRRDLGLDEVVLANGMTKTQAERQKEAQPNAKCAQGVGSSGTYWERVQKLEKYRVEVMHW</sequence>
<proteinExistence type="predicted"/>
<protein>
    <submittedName>
        <fullName evidence="1">Uncharacterized protein</fullName>
    </submittedName>
</protein>
<reference evidence="1" key="1">
    <citation type="submission" date="2022-07" db="EMBL/GenBank/DDBJ databases">
        <title>Phylogenomic reconstructions and comparative analyses of Kickxellomycotina fungi.</title>
        <authorList>
            <person name="Reynolds N.K."/>
            <person name="Stajich J.E."/>
            <person name="Barry K."/>
            <person name="Grigoriev I.V."/>
            <person name="Crous P."/>
            <person name="Smith M.E."/>
        </authorList>
    </citation>
    <scope>NUCLEOTIDE SEQUENCE</scope>
    <source>
        <strain evidence="1">CBS 109367</strain>
    </source>
</reference>
<organism evidence="1 2">
    <name type="scientific">Coemansia spiralis</name>
    <dbReference type="NCBI Taxonomy" id="417178"/>
    <lineage>
        <taxon>Eukaryota</taxon>
        <taxon>Fungi</taxon>
        <taxon>Fungi incertae sedis</taxon>
        <taxon>Zoopagomycota</taxon>
        <taxon>Kickxellomycotina</taxon>
        <taxon>Kickxellomycetes</taxon>
        <taxon>Kickxellales</taxon>
        <taxon>Kickxellaceae</taxon>
        <taxon>Coemansia</taxon>
    </lineage>
</organism>
<evidence type="ECO:0000313" key="2">
    <source>
        <dbReference type="Proteomes" id="UP001151516"/>
    </source>
</evidence>
<dbReference type="PANTHER" id="PTHR15633">
    <property type="entry name" value="NUCLEOLAR PROTEIN 11"/>
    <property type="match status" value="1"/>
</dbReference>
<keyword evidence="2" id="KW-1185">Reference proteome</keyword>
<dbReference type="OrthoDB" id="4349954at2759"/>
<accession>A0A9W8L4S4</accession>